<organism evidence="1 2">
    <name type="scientific">Alteromonas macleodii</name>
    <name type="common">Pseudoalteromonas macleodii</name>
    <dbReference type="NCBI Taxonomy" id="28108"/>
    <lineage>
        <taxon>Bacteria</taxon>
        <taxon>Pseudomonadati</taxon>
        <taxon>Pseudomonadota</taxon>
        <taxon>Gammaproteobacteria</taxon>
        <taxon>Alteromonadales</taxon>
        <taxon>Alteromonadaceae</taxon>
        <taxon>Alteromonas/Salinimonas group</taxon>
        <taxon>Alteromonas</taxon>
    </lineage>
</organism>
<evidence type="ECO:0008006" key="3">
    <source>
        <dbReference type="Google" id="ProtNLM"/>
    </source>
</evidence>
<name>A0A6T9Y411_ALTMA</name>
<gene>
    <name evidence="1" type="ORF">ALFOR1_60067</name>
</gene>
<reference evidence="1 2" key="1">
    <citation type="submission" date="2020-06" db="EMBL/GenBank/DDBJ databases">
        <authorList>
            <person name="Duchaud E."/>
        </authorList>
    </citation>
    <scope>NUCLEOTIDE SEQUENCE [LARGE SCALE GENOMIC DNA]</scope>
    <source>
        <strain evidence="1">Alteromonas fortis</strain>
    </source>
</reference>
<dbReference type="EMBL" id="LR812090">
    <property type="protein sequence ID" value="CAB9495539.1"/>
    <property type="molecule type" value="Genomic_DNA"/>
</dbReference>
<sequence>MPYQSIENTLSLSRLTTFRNAVVKKIGNDCTATTLKLYEWNAQLSSVMFFPLHIYEVVLRNAVSEAISMRYGDDWPTNVVFQNSLPYKDKQDLVRLTQDYQGVGKLLPELKLSWYENMLAKRHEGRIWKPFIKQVFPNSTENTVSTIRNTLKNGCDIIRKQRNRIAHHEPIFNQPTLTQLLPLIEEAVSWRCKKTVAWLRAQEKATELLNNPIF</sequence>
<evidence type="ECO:0000313" key="1">
    <source>
        <dbReference type="EMBL" id="CAB9495539.1"/>
    </source>
</evidence>
<evidence type="ECO:0000313" key="2">
    <source>
        <dbReference type="Proteomes" id="UP000509458"/>
    </source>
</evidence>
<dbReference type="RefSeq" id="WP_179984720.1">
    <property type="nucleotide sequence ID" value="NZ_LR812090.1"/>
</dbReference>
<dbReference type="AlphaFoldDB" id="A0A6T9Y411"/>
<protein>
    <recommendedName>
        <fullName evidence="3">Abi-like protein</fullName>
    </recommendedName>
</protein>
<accession>A0A6T9Y411</accession>
<dbReference type="Proteomes" id="UP000509458">
    <property type="component" value="Chromosome"/>
</dbReference>
<proteinExistence type="predicted"/>